<dbReference type="EMBL" id="CP064760">
    <property type="protein sequence ID" value="QPE03784.1"/>
    <property type="molecule type" value="Genomic_DNA"/>
</dbReference>
<evidence type="ECO:0000313" key="6">
    <source>
        <dbReference type="Proteomes" id="UP000594480"/>
    </source>
</evidence>
<evidence type="ECO:0000256" key="2">
    <source>
        <dbReference type="ARBA" id="ARBA00023125"/>
    </source>
</evidence>
<keyword evidence="2" id="KW-0238">DNA-binding</keyword>
<keyword evidence="6" id="KW-1185">Reference proteome</keyword>
<dbReference type="AlphaFoldDB" id="A0A7S8MV51"/>
<dbReference type="GO" id="GO:0003700">
    <property type="term" value="F:DNA-binding transcription factor activity"/>
    <property type="evidence" value="ECO:0007669"/>
    <property type="project" value="InterPro"/>
</dbReference>
<dbReference type="InterPro" id="IPR036390">
    <property type="entry name" value="WH_DNA-bd_sf"/>
</dbReference>
<dbReference type="SMART" id="SM00345">
    <property type="entry name" value="HTH_GNTR"/>
    <property type="match status" value="1"/>
</dbReference>
<protein>
    <submittedName>
        <fullName evidence="5">GntR family transcriptional regulator</fullName>
    </submittedName>
</protein>
<evidence type="ECO:0000256" key="3">
    <source>
        <dbReference type="ARBA" id="ARBA00023163"/>
    </source>
</evidence>
<dbReference type="Gene3D" id="1.10.10.10">
    <property type="entry name" value="Winged helix-like DNA-binding domain superfamily/Winged helix DNA-binding domain"/>
    <property type="match status" value="1"/>
</dbReference>
<evidence type="ECO:0000313" key="5">
    <source>
        <dbReference type="EMBL" id="QPE03784.1"/>
    </source>
</evidence>
<dbReference type="KEGG" id="msf:IT882_10895"/>
<name>A0A7S8MV51_9MICO</name>
<dbReference type="RefSeq" id="WP_195691875.1">
    <property type="nucleotide sequence ID" value="NZ_CP064760.1"/>
</dbReference>
<feature type="domain" description="HTH gntR-type" evidence="4">
    <location>
        <begin position="11"/>
        <end position="79"/>
    </location>
</feature>
<reference evidence="5 6" key="1">
    <citation type="submission" date="2020-11" db="EMBL/GenBank/DDBJ databases">
        <title>Amino acid is mineralized and recycled by bacteria in oceanic microbiome.</title>
        <authorList>
            <person name="Zheng L.Y."/>
        </authorList>
    </citation>
    <scope>NUCLEOTIDE SEQUENCE [LARGE SCALE GENOMIC DNA]</scope>
    <source>
        <strain evidence="5 6">A32-1</strain>
    </source>
</reference>
<dbReference type="InterPro" id="IPR000524">
    <property type="entry name" value="Tscrpt_reg_HTH_GntR"/>
</dbReference>
<dbReference type="PANTHER" id="PTHR38445:SF7">
    <property type="entry name" value="GNTR-FAMILY TRANSCRIPTIONAL REGULATOR"/>
    <property type="match status" value="1"/>
</dbReference>
<dbReference type="CDD" id="cd07377">
    <property type="entry name" value="WHTH_GntR"/>
    <property type="match status" value="1"/>
</dbReference>
<keyword evidence="3" id="KW-0804">Transcription</keyword>
<gene>
    <name evidence="5" type="ORF">IT882_10895</name>
</gene>
<dbReference type="GO" id="GO:0003677">
    <property type="term" value="F:DNA binding"/>
    <property type="evidence" value="ECO:0007669"/>
    <property type="project" value="UniProtKB-KW"/>
</dbReference>
<sequence length="131" mass="13981">MLIRIDPSRETPLWEQIAASMRSSIAAGRLGAGDRLPSAREVAASLDLNLHTVLRAYQQLRDEGLVDLRRGRGAVVTDAASALRELHDDVRALAARARRRGITPGALASLLADAETHGGADDLSDSSEETS</sequence>
<evidence type="ECO:0000259" key="4">
    <source>
        <dbReference type="PROSITE" id="PS50949"/>
    </source>
</evidence>
<evidence type="ECO:0000256" key="1">
    <source>
        <dbReference type="ARBA" id="ARBA00023015"/>
    </source>
</evidence>
<dbReference type="PANTHER" id="PTHR38445">
    <property type="entry name" value="HTH-TYPE TRANSCRIPTIONAL REPRESSOR YTRA"/>
    <property type="match status" value="1"/>
</dbReference>
<organism evidence="5 6">
    <name type="scientific">Microbacterium schleiferi</name>
    <dbReference type="NCBI Taxonomy" id="69362"/>
    <lineage>
        <taxon>Bacteria</taxon>
        <taxon>Bacillati</taxon>
        <taxon>Actinomycetota</taxon>
        <taxon>Actinomycetes</taxon>
        <taxon>Micrococcales</taxon>
        <taxon>Microbacteriaceae</taxon>
        <taxon>Microbacterium</taxon>
    </lineage>
</organism>
<dbReference type="SUPFAM" id="SSF46785">
    <property type="entry name" value="Winged helix' DNA-binding domain"/>
    <property type="match status" value="1"/>
</dbReference>
<keyword evidence="1" id="KW-0805">Transcription regulation</keyword>
<dbReference type="InterPro" id="IPR036388">
    <property type="entry name" value="WH-like_DNA-bd_sf"/>
</dbReference>
<accession>A0A7S8MV51</accession>
<dbReference type="PROSITE" id="PS50949">
    <property type="entry name" value="HTH_GNTR"/>
    <property type="match status" value="1"/>
</dbReference>
<proteinExistence type="predicted"/>
<dbReference type="Pfam" id="PF00392">
    <property type="entry name" value="GntR"/>
    <property type="match status" value="1"/>
</dbReference>
<dbReference type="Proteomes" id="UP000594480">
    <property type="component" value="Chromosome"/>
</dbReference>